<accession>A0A1R2D2C0</accession>
<reference evidence="2 3" key="1">
    <citation type="submission" date="2016-11" db="EMBL/GenBank/DDBJ databases">
        <title>The macronuclear genome of Stentor coeruleus: a giant cell with tiny introns.</title>
        <authorList>
            <person name="Slabodnick M."/>
            <person name="Ruby J.G."/>
            <person name="Reiff S.B."/>
            <person name="Swart E.C."/>
            <person name="Gosai S."/>
            <person name="Prabakaran S."/>
            <person name="Witkowska E."/>
            <person name="Larue G.E."/>
            <person name="Fisher S."/>
            <person name="Freeman R.M."/>
            <person name="Gunawardena J."/>
            <person name="Chu W."/>
            <person name="Stover N.A."/>
            <person name="Gregory B.D."/>
            <person name="Nowacki M."/>
            <person name="Derisi J."/>
            <person name="Roy S.W."/>
            <person name="Marshall W.F."/>
            <person name="Sood P."/>
        </authorList>
    </citation>
    <scope>NUCLEOTIDE SEQUENCE [LARGE SCALE GENOMIC DNA]</scope>
    <source>
        <strain evidence="2">WM001</strain>
    </source>
</reference>
<keyword evidence="3" id="KW-1185">Reference proteome</keyword>
<dbReference type="OrthoDB" id="10587798at2759"/>
<dbReference type="Proteomes" id="UP000187209">
    <property type="component" value="Unassembled WGS sequence"/>
</dbReference>
<feature type="region of interest" description="Disordered" evidence="1">
    <location>
        <begin position="1050"/>
        <end position="1080"/>
    </location>
</feature>
<organism evidence="2 3">
    <name type="scientific">Stentor coeruleus</name>
    <dbReference type="NCBI Taxonomy" id="5963"/>
    <lineage>
        <taxon>Eukaryota</taxon>
        <taxon>Sar</taxon>
        <taxon>Alveolata</taxon>
        <taxon>Ciliophora</taxon>
        <taxon>Postciliodesmatophora</taxon>
        <taxon>Heterotrichea</taxon>
        <taxon>Heterotrichida</taxon>
        <taxon>Stentoridae</taxon>
        <taxon>Stentor</taxon>
    </lineage>
</organism>
<evidence type="ECO:0000256" key="1">
    <source>
        <dbReference type="SAM" id="MobiDB-lite"/>
    </source>
</evidence>
<evidence type="ECO:0000313" key="3">
    <source>
        <dbReference type="Proteomes" id="UP000187209"/>
    </source>
</evidence>
<proteinExistence type="predicted"/>
<gene>
    <name evidence="2" type="ORF">SteCoe_1147</name>
</gene>
<comment type="caution">
    <text evidence="2">The sequence shown here is derived from an EMBL/GenBank/DDBJ whole genome shotgun (WGS) entry which is preliminary data.</text>
</comment>
<dbReference type="AlphaFoldDB" id="A0A1R2D2C0"/>
<protein>
    <submittedName>
        <fullName evidence="2">Uncharacterized protein</fullName>
    </submittedName>
</protein>
<dbReference type="EMBL" id="MPUH01000012">
    <property type="protein sequence ID" value="OMJ95392.1"/>
    <property type="molecule type" value="Genomic_DNA"/>
</dbReference>
<feature type="compositionally biased region" description="Basic and acidic residues" evidence="1">
    <location>
        <begin position="1050"/>
        <end position="1067"/>
    </location>
</feature>
<sequence length="1080" mass="125445">MEDHESEDRLVERVNKALGPAQKLVALKELSDLYKRELEMSQLKELKDTEKIKLSLLEVLRTSLEISNADPSLWHEFGEISYSLNRLPLALYAFHSASSLLPNPEYLYSYSLCLSLTHDYINALAIANYLIDAYHYEPAHKIREFVNFRINGEGKPNDLHKVKWTHIEEEVKNTVKKVSNLYNLCLAIRHLAANKDGELYVFEKGDSVTMKKKKNDKYSPPECKYWEIIEGYKIKVLEMTGCLCYGFLVQKVFVSNVQSSKVMAMFEIEIMQFIGVPLNYRKAAYEIVRFLCKNNPSPSVLLSCEVSTEIMKIYNLCMDFLRFDDEYLTLLEISLKESKYDLIIEIRNNLIQTYKSNPSLNLRCYAALAFSYFKTRGTYEKQQDSFIQQLCNADMYLDKALNLIGEDCLYLWWSDTFLNKKEFLILKKDIQIDYELLQIDKDTKTASRLASTALALLDRLTKILAHSHKADDPVYYWRKIKMILKNIGKFQFGPEEYEILSKSLYRYAAVLLYNLEDGIKLTNDHDMKGFLTMLTDNINYSMLTNETKAQLIGSCINILRHCAKYFTQIPFLFKKIFKHLDPSCLPKVFDDFHSILNAMQKHTDAKFHIQLCKAFEKACFLYNSENQKTIYSWLYGLGTKKCSCKANFPTGIPSVPNSSNKLLRILSYLHIDYNKIDEYPSSQQNLMFFTELHQKEPKFFVTCKRMENRKEKDLTENIEGHSGCCSDLTRDIAKKGFKRFGYEIIANSLKSDLKESMKYLKTAAEVLTQAICLDPLDYESWKLMGLAYFWKWLLGYFDLLHTMDTVQAGIEHYDLALKYMRKAAGSIDLDIARFCNEHISILLYLMVEADKKYLKSALEQMPSGQSEIICTIRLILRLKNKDQCLGFENEGSHAIYDIIKYNNTSDPETLEELKKSEDVFAGYYAIKFSGMWQEVIDGNFLMCKLSEEDIITSRQGILWKLRRKAGERCLDILKMENNQDKILTLISKYSSLCGRGRKNKEVIRVVIKALHILSLVDPEKAKSELEKTGLLNNKEKQNLKDELKLDKLDQIDKPDQIEKPNQKDIHMQIDISEQIDKPNN</sequence>
<evidence type="ECO:0000313" key="2">
    <source>
        <dbReference type="EMBL" id="OMJ95392.1"/>
    </source>
</evidence>
<name>A0A1R2D2C0_9CILI</name>